<keyword evidence="2" id="KW-0812">Transmembrane</keyword>
<dbReference type="Pfam" id="PF05036">
    <property type="entry name" value="SPOR"/>
    <property type="match status" value="1"/>
</dbReference>
<dbReference type="PROSITE" id="PS51724">
    <property type="entry name" value="SPOR"/>
    <property type="match status" value="1"/>
</dbReference>
<sequence>MDEFKPDNETKGNNSLKPDTSDRPERRTNRPRSNPLKNARFSVSRQQMMIGVGVLVLILLIIAISSALKSPETTEPAPSTNTERNIDLSQQPSSVTPSENGQPSTPQSISGQEIQPATPPSQNLPPMIDSQGQRVEIPGDIVDSLNQQQAGINQAANQQLNAQQPKPEQPVTQAPVTKPVQPVQKPAEVKTPPTKPVTPPATTQPKPATTKPVVSGSLSAGNLNSIPAANYTLQLSGASRQDTLEAFAKKNLNGNYAIYKTQRNGNPWYVLIYGNYRNISEAKQAVSSLPAPVQAKQPWVRPMKHVHQDLKK</sequence>
<evidence type="ECO:0000256" key="1">
    <source>
        <dbReference type="SAM" id="MobiDB-lite"/>
    </source>
</evidence>
<dbReference type="EMBL" id="CVRY01000007">
    <property type="protein sequence ID" value="CRL65128.1"/>
    <property type="molecule type" value="Genomic_DNA"/>
</dbReference>
<evidence type="ECO:0000313" key="6">
    <source>
        <dbReference type="Proteomes" id="UP000183920"/>
    </source>
</evidence>
<evidence type="ECO:0000313" key="4">
    <source>
        <dbReference type="EMBL" id="CRL65128.1"/>
    </source>
</evidence>
<dbReference type="GeneID" id="76524661"/>
<feature type="domain" description="SPOR" evidence="3">
    <location>
        <begin position="225"/>
        <end position="302"/>
    </location>
</feature>
<dbReference type="InterPro" id="IPR036680">
    <property type="entry name" value="SPOR-like_sf"/>
</dbReference>
<gene>
    <name evidence="4" type="ORF">BN1804_03359</name>
    <name evidence="5" type="ORF">JFQ69_11255</name>
</gene>
<feature type="compositionally biased region" description="Polar residues" evidence="1">
    <location>
        <begin position="31"/>
        <end position="40"/>
    </location>
</feature>
<dbReference type="AlphaFoldDB" id="A0A0G4QGZ7"/>
<dbReference type="Proteomes" id="UP000619976">
    <property type="component" value="Unassembled WGS sequence"/>
</dbReference>
<organism evidence="4 6">
    <name type="scientific">Proteus penneri</name>
    <dbReference type="NCBI Taxonomy" id="102862"/>
    <lineage>
        <taxon>Bacteria</taxon>
        <taxon>Pseudomonadati</taxon>
        <taxon>Pseudomonadota</taxon>
        <taxon>Gammaproteobacteria</taxon>
        <taxon>Enterobacterales</taxon>
        <taxon>Morganellaceae</taxon>
        <taxon>Proteus</taxon>
    </lineage>
</organism>
<feature type="transmembrane region" description="Helical" evidence="2">
    <location>
        <begin position="48"/>
        <end position="68"/>
    </location>
</feature>
<reference evidence="4" key="2">
    <citation type="submission" date="2015-06" db="EMBL/GenBank/DDBJ databases">
        <authorList>
            <person name="Urmite Genomes Urmite Genomes"/>
        </authorList>
    </citation>
    <scope>NUCLEOTIDE SEQUENCE [LARGE SCALE GENOMIC DNA]</scope>
    <source>
        <strain evidence="4">CSUR P1867</strain>
    </source>
</reference>
<feature type="region of interest" description="Disordered" evidence="1">
    <location>
        <begin position="68"/>
        <end position="131"/>
    </location>
</feature>
<keyword evidence="2" id="KW-1133">Transmembrane helix</keyword>
<dbReference type="EMBL" id="JAEKCB010000005">
    <property type="protein sequence ID" value="MBJ2118233.1"/>
    <property type="molecule type" value="Genomic_DNA"/>
</dbReference>
<keyword evidence="2" id="KW-0472">Membrane</keyword>
<proteinExistence type="predicted"/>
<dbReference type="Gene3D" id="3.30.70.1070">
    <property type="entry name" value="Sporulation related repeat"/>
    <property type="match status" value="1"/>
</dbReference>
<dbReference type="GO" id="GO:0042834">
    <property type="term" value="F:peptidoglycan binding"/>
    <property type="evidence" value="ECO:0007669"/>
    <property type="project" value="InterPro"/>
</dbReference>
<feature type="region of interest" description="Disordered" evidence="1">
    <location>
        <begin position="159"/>
        <end position="216"/>
    </location>
</feature>
<dbReference type="RefSeq" id="WP_072065038.1">
    <property type="nucleotide sequence ID" value="NZ_CAXOKJ010000004.1"/>
</dbReference>
<dbReference type="Proteomes" id="UP000183920">
    <property type="component" value="Unassembled WGS sequence"/>
</dbReference>
<evidence type="ECO:0000313" key="5">
    <source>
        <dbReference type="EMBL" id="MBJ2118233.1"/>
    </source>
</evidence>
<name>A0A0G4QGZ7_9GAMM</name>
<evidence type="ECO:0000256" key="2">
    <source>
        <dbReference type="SAM" id="Phobius"/>
    </source>
</evidence>
<feature type="compositionally biased region" description="Basic and acidic residues" evidence="1">
    <location>
        <begin position="1"/>
        <end position="10"/>
    </location>
</feature>
<protein>
    <submittedName>
        <fullName evidence="5">SPOR domain-containing protein</fullName>
    </submittedName>
</protein>
<evidence type="ECO:0000259" key="3">
    <source>
        <dbReference type="PROSITE" id="PS51724"/>
    </source>
</evidence>
<reference evidence="5 7" key="3">
    <citation type="submission" date="2020-12" db="EMBL/GenBank/DDBJ databases">
        <title>Enhanced detection system for hospital associated transmission using whole genome sequencing surveillance.</title>
        <authorList>
            <person name="Harrison L.H."/>
            <person name="Van Tyne D."/>
            <person name="Marsh J.W."/>
            <person name="Griffith M.P."/>
            <person name="Snyder D.J."/>
            <person name="Cooper V.S."/>
            <person name="Mustapha M."/>
        </authorList>
    </citation>
    <scope>NUCLEOTIDE SEQUENCE [LARGE SCALE GENOMIC DNA]</scope>
    <source>
        <strain evidence="5 7">PR00195</strain>
    </source>
</reference>
<feature type="region of interest" description="Disordered" evidence="1">
    <location>
        <begin position="1"/>
        <end position="40"/>
    </location>
</feature>
<feature type="compositionally biased region" description="Polar residues" evidence="1">
    <location>
        <begin position="71"/>
        <end position="115"/>
    </location>
</feature>
<feature type="compositionally biased region" description="Low complexity" evidence="1">
    <location>
        <begin position="159"/>
        <end position="192"/>
    </location>
</feature>
<dbReference type="InterPro" id="IPR007730">
    <property type="entry name" value="SPOR-like_dom"/>
</dbReference>
<evidence type="ECO:0000313" key="7">
    <source>
        <dbReference type="Proteomes" id="UP000619976"/>
    </source>
</evidence>
<accession>A0A379ER76</accession>
<feature type="compositionally biased region" description="Basic and acidic residues" evidence="1">
    <location>
        <begin position="19"/>
        <end position="28"/>
    </location>
</feature>
<keyword evidence="7" id="KW-1185">Reference proteome</keyword>
<feature type="compositionally biased region" description="Low complexity" evidence="1">
    <location>
        <begin position="200"/>
        <end position="214"/>
    </location>
</feature>
<reference evidence="6" key="1">
    <citation type="submission" date="2015-06" db="EMBL/GenBank/DDBJ databases">
        <authorList>
            <person name="Urmite Genomes"/>
        </authorList>
    </citation>
    <scope>NUCLEOTIDE SEQUENCE [LARGE SCALE GENOMIC DNA]</scope>
    <source>
        <strain evidence="6">CSUR P1867</strain>
    </source>
</reference>
<accession>A0A0G4QGZ7</accession>